<proteinExistence type="predicted"/>
<protein>
    <submittedName>
        <fullName evidence="1">Uncharacterized protein</fullName>
    </submittedName>
</protein>
<accession>A0A225V7R3</accession>
<evidence type="ECO:0000313" key="1">
    <source>
        <dbReference type="EMBL" id="OWZ00797.1"/>
    </source>
</evidence>
<dbReference type="EMBL" id="NBNE01007321">
    <property type="protein sequence ID" value="OWZ00797.1"/>
    <property type="molecule type" value="Genomic_DNA"/>
</dbReference>
<dbReference type="OrthoDB" id="118280at2759"/>
<name>A0A225V7R3_9STRA</name>
<comment type="caution">
    <text evidence="1">The sequence shown here is derived from an EMBL/GenBank/DDBJ whole genome shotgun (WGS) entry which is preliminary data.</text>
</comment>
<dbReference type="AlphaFoldDB" id="A0A225V7R3"/>
<evidence type="ECO:0000313" key="2">
    <source>
        <dbReference type="Proteomes" id="UP000198211"/>
    </source>
</evidence>
<organism evidence="1 2">
    <name type="scientific">Phytophthora megakarya</name>
    <dbReference type="NCBI Taxonomy" id="4795"/>
    <lineage>
        <taxon>Eukaryota</taxon>
        <taxon>Sar</taxon>
        <taxon>Stramenopiles</taxon>
        <taxon>Oomycota</taxon>
        <taxon>Peronosporomycetes</taxon>
        <taxon>Peronosporales</taxon>
        <taxon>Peronosporaceae</taxon>
        <taxon>Phytophthora</taxon>
    </lineage>
</organism>
<dbReference type="Proteomes" id="UP000198211">
    <property type="component" value="Unassembled WGS sequence"/>
</dbReference>
<reference evidence="2" key="1">
    <citation type="submission" date="2017-03" db="EMBL/GenBank/DDBJ databases">
        <title>Phytopthora megakarya and P. palmivora, two closely related causual agents of cacao black pod achieved similar genome size and gene model numbers by different mechanisms.</title>
        <authorList>
            <person name="Ali S."/>
            <person name="Shao J."/>
            <person name="Larry D.J."/>
            <person name="Kronmiller B."/>
            <person name="Shen D."/>
            <person name="Strem M.D."/>
            <person name="Melnick R.L."/>
            <person name="Guiltinan M.J."/>
            <person name="Tyler B.M."/>
            <person name="Meinhardt L.W."/>
            <person name="Bailey B.A."/>
        </authorList>
    </citation>
    <scope>NUCLEOTIDE SEQUENCE [LARGE SCALE GENOMIC DNA]</scope>
    <source>
        <strain evidence="2">zdho120</strain>
    </source>
</reference>
<gene>
    <name evidence="1" type="ORF">PHMEG_00027934</name>
</gene>
<keyword evidence="2" id="KW-1185">Reference proteome</keyword>
<sequence length="212" mass="24122">MRQQVLSLERRQVLLSALHLARQANALQLVADKVHAYYQSISHGYDPIRSNACQTEALVRSVMLPEMQCLECRDVDAFLSLWQNYSRYHAEITVHCEQVQPLENDDPNVYSVQCIGRATLRISRDTIKYFFLPLLVDEDLVQSLVGKTYGFPFVSRFHFDTNGRVFKIEPRGEVASGLLNLVVDPFATVRVLGASKLTDEGCLHVYSNQDET</sequence>